<gene>
    <name evidence="13" type="ORF">GFC01_00805</name>
</gene>
<dbReference type="GO" id="GO:0000049">
    <property type="term" value="F:tRNA binding"/>
    <property type="evidence" value="ECO:0007669"/>
    <property type="project" value="UniProtKB-KW"/>
</dbReference>
<comment type="caution">
    <text evidence="13">The sequence shown here is derived from an EMBL/GenBank/DDBJ whole genome shotgun (WGS) entry which is preliminary data.</text>
</comment>
<dbReference type="NCBIfam" id="TIGR00277">
    <property type="entry name" value="HDIG"/>
    <property type="match status" value="1"/>
</dbReference>
<dbReference type="CDD" id="cd05398">
    <property type="entry name" value="NT_ClassII-CCAase"/>
    <property type="match status" value="1"/>
</dbReference>
<keyword evidence="6" id="KW-0548">Nucleotidyltransferase</keyword>
<keyword evidence="10 11" id="KW-0694">RNA-binding</keyword>
<dbReference type="RefSeq" id="WP_152944762.1">
    <property type="nucleotide sequence ID" value="NZ_WHYR01000002.1"/>
</dbReference>
<dbReference type="EMBL" id="WHYR01000002">
    <property type="protein sequence ID" value="MQL50839.1"/>
    <property type="molecule type" value="Genomic_DNA"/>
</dbReference>
<dbReference type="CDD" id="cd00077">
    <property type="entry name" value="HDc"/>
    <property type="match status" value="1"/>
</dbReference>
<dbReference type="InterPro" id="IPR006674">
    <property type="entry name" value="HD_domain"/>
</dbReference>
<dbReference type="InterPro" id="IPR050124">
    <property type="entry name" value="tRNA_CCA-adding_enzyme"/>
</dbReference>
<keyword evidence="5" id="KW-0819">tRNA processing</keyword>
<keyword evidence="14" id="KW-1185">Reference proteome</keyword>
<evidence type="ECO:0000256" key="1">
    <source>
        <dbReference type="ARBA" id="ARBA00001946"/>
    </source>
</evidence>
<dbReference type="PANTHER" id="PTHR47545:SF2">
    <property type="entry name" value="CC-ADDING TRNA NUCLEOTIDYLTRANSFERASE"/>
    <property type="match status" value="1"/>
</dbReference>
<dbReference type="Proteomes" id="UP000441717">
    <property type="component" value="Unassembled WGS sequence"/>
</dbReference>
<dbReference type="InterPro" id="IPR002646">
    <property type="entry name" value="PolA_pol_head_dom"/>
</dbReference>
<dbReference type="Pfam" id="PF01743">
    <property type="entry name" value="PolyA_pol"/>
    <property type="match status" value="1"/>
</dbReference>
<dbReference type="Gene3D" id="1.10.3090.10">
    <property type="entry name" value="cca-adding enzyme, domain 2"/>
    <property type="match status" value="1"/>
</dbReference>
<comment type="similarity">
    <text evidence="2 11">Belongs to the tRNA nucleotidyltransferase/poly(A) polymerase family.</text>
</comment>
<dbReference type="GO" id="GO:0000166">
    <property type="term" value="F:nucleotide binding"/>
    <property type="evidence" value="ECO:0007669"/>
    <property type="project" value="UniProtKB-KW"/>
</dbReference>
<dbReference type="AlphaFoldDB" id="A0A6N7IMI6"/>
<feature type="domain" description="HD/PDEase" evidence="12">
    <location>
        <begin position="285"/>
        <end position="470"/>
    </location>
</feature>
<name>A0A6N7IMI6_9FIRM</name>
<evidence type="ECO:0000256" key="5">
    <source>
        <dbReference type="ARBA" id="ARBA00022694"/>
    </source>
</evidence>
<keyword evidence="9" id="KW-0460">Magnesium</keyword>
<dbReference type="OrthoDB" id="9805698at2"/>
<proteinExistence type="inferred from homology"/>
<dbReference type="InterPro" id="IPR043519">
    <property type="entry name" value="NT_sf"/>
</dbReference>
<evidence type="ECO:0000256" key="6">
    <source>
        <dbReference type="ARBA" id="ARBA00022695"/>
    </source>
</evidence>
<keyword evidence="4 11" id="KW-0808">Transferase</keyword>
<evidence type="ECO:0000256" key="3">
    <source>
        <dbReference type="ARBA" id="ARBA00022555"/>
    </source>
</evidence>
<reference evidence="13 14" key="1">
    <citation type="submission" date="2019-10" db="EMBL/GenBank/DDBJ databases">
        <title>Comparative genomics of sulfur disproportionating microorganisms.</title>
        <authorList>
            <person name="Ward L.M."/>
            <person name="Bertran E."/>
            <person name="Johnston D."/>
        </authorList>
    </citation>
    <scope>NUCLEOTIDE SEQUENCE [LARGE SCALE GENOMIC DNA]</scope>
    <source>
        <strain evidence="13 14">DSM 14055</strain>
    </source>
</reference>
<dbReference type="Pfam" id="PF12627">
    <property type="entry name" value="PolyA_pol_RNAbd"/>
    <property type="match status" value="1"/>
</dbReference>
<dbReference type="SMART" id="SM00471">
    <property type="entry name" value="HDc"/>
    <property type="match status" value="1"/>
</dbReference>
<dbReference type="PANTHER" id="PTHR47545">
    <property type="entry name" value="MULTIFUNCTIONAL CCA PROTEIN"/>
    <property type="match status" value="1"/>
</dbReference>
<dbReference type="InterPro" id="IPR003607">
    <property type="entry name" value="HD/PDEase_dom"/>
</dbReference>
<dbReference type="GO" id="GO:0016779">
    <property type="term" value="F:nucleotidyltransferase activity"/>
    <property type="evidence" value="ECO:0007669"/>
    <property type="project" value="UniProtKB-KW"/>
</dbReference>
<dbReference type="InterPro" id="IPR006675">
    <property type="entry name" value="HDIG_dom"/>
</dbReference>
<evidence type="ECO:0000256" key="7">
    <source>
        <dbReference type="ARBA" id="ARBA00022723"/>
    </source>
</evidence>
<evidence type="ECO:0000256" key="9">
    <source>
        <dbReference type="ARBA" id="ARBA00022842"/>
    </source>
</evidence>
<sequence>MTGILLQLNRLARTRGQQVYLVGGFVRDLLLGRPSRDVDLVVSGRGEELARALAGAVGGGIVSLDPGQDVCRVVVKNGAGVCQYDITGLGDRDLVIDLKRRDFTINAMALPLEAFLLQRPDTGRHSFRGAELLPDAGDCPLPVECPADFPVGPSGLPAAVPPSAAVALQVALIDPLGGLDDLRRGIIRACGLHSFEDDPLRALRAARLAGQLGFRIEPGTVDLIRTMPVPVNKAAPERILEELVQILLLPAAWTVIDLLDRALGVLAQIFPEINPMRQMEQNGHHVDNVWVHSLKTLRCFEVIVSSLNPVPDGAVKDNPSGADIDIIQLLALPPHLAGPVGDYLQAPVTRTRSRLPVIKLACLFHDIGKLETRAAGAGGRFTFYNHHTAGAHLAAAIGRRLRLSGREADLLSRLVRGHMDPLFLYKARPVRGRAAYRFFRRLGDESPGCLLLSLADIAGSRLASGALPEVLEYREFITGLLHRYFNEPVVAGRARPLLNGRDVCRILNIKPSPLVGRLLEELDAARADGQVSTRQEAENFIRNRGTRLLTGEGK</sequence>
<evidence type="ECO:0000313" key="13">
    <source>
        <dbReference type="EMBL" id="MQL50839.1"/>
    </source>
</evidence>
<evidence type="ECO:0000256" key="4">
    <source>
        <dbReference type="ARBA" id="ARBA00022679"/>
    </source>
</evidence>
<keyword evidence="7" id="KW-0479">Metal-binding</keyword>
<dbReference type="GO" id="GO:0008033">
    <property type="term" value="P:tRNA processing"/>
    <property type="evidence" value="ECO:0007669"/>
    <property type="project" value="UniProtKB-KW"/>
</dbReference>
<comment type="cofactor">
    <cofactor evidence="1">
        <name>Mg(2+)</name>
        <dbReference type="ChEBI" id="CHEBI:18420"/>
    </cofactor>
</comment>
<evidence type="ECO:0000256" key="10">
    <source>
        <dbReference type="ARBA" id="ARBA00022884"/>
    </source>
</evidence>
<keyword evidence="3" id="KW-0820">tRNA-binding</keyword>
<accession>A0A6N7IMI6</accession>
<keyword evidence="8" id="KW-0547">Nucleotide-binding</keyword>
<dbReference type="Pfam" id="PF01966">
    <property type="entry name" value="HD"/>
    <property type="match status" value="1"/>
</dbReference>
<evidence type="ECO:0000313" key="14">
    <source>
        <dbReference type="Proteomes" id="UP000441717"/>
    </source>
</evidence>
<dbReference type="InterPro" id="IPR032828">
    <property type="entry name" value="PolyA_RNA-bd"/>
</dbReference>
<evidence type="ECO:0000259" key="12">
    <source>
        <dbReference type="SMART" id="SM00471"/>
    </source>
</evidence>
<organism evidence="13 14">
    <name type="scientific">Desulfofundulus thermobenzoicus</name>
    <dbReference type="NCBI Taxonomy" id="29376"/>
    <lineage>
        <taxon>Bacteria</taxon>
        <taxon>Bacillati</taxon>
        <taxon>Bacillota</taxon>
        <taxon>Clostridia</taxon>
        <taxon>Eubacteriales</taxon>
        <taxon>Peptococcaceae</taxon>
        <taxon>Desulfofundulus</taxon>
    </lineage>
</organism>
<protein>
    <submittedName>
        <fullName evidence="13">HD domain-containing protein</fullName>
    </submittedName>
</protein>
<evidence type="ECO:0000256" key="2">
    <source>
        <dbReference type="ARBA" id="ARBA00007265"/>
    </source>
</evidence>
<dbReference type="GO" id="GO:0046872">
    <property type="term" value="F:metal ion binding"/>
    <property type="evidence" value="ECO:0007669"/>
    <property type="project" value="UniProtKB-KW"/>
</dbReference>
<evidence type="ECO:0000256" key="8">
    <source>
        <dbReference type="ARBA" id="ARBA00022741"/>
    </source>
</evidence>
<dbReference type="Gene3D" id="3.30.460.10">
    <property type="entry name" value="Beta Polymerase, domain 2"/>
    <property type="match status" value="1"/>
</dbReference>
<evidence type="ECO:0000256" key="11">
    <source>
        <dbReference type="RuleBase" id="RU003953"/>
    </source>
</evidence>
<dbReference type="SUPFAM" id="SSF81891">
    <property type="entry name" value="Poly A polymerase C-terminal region-like"/>
    <property type="match status" value="1"/>
</dbReference>
<dbReference type="SUPFAM" id="SSF81301">
    <property type="entry name" value="Nucleotidyltransferase"/>
    <property type="match status" value="1"/>
</dbReference>